<reference evidence="1 2" key="1">
    <citation type="journal article" date="2022" name="Allergy">
        <title>Genome assembly and annotation of Periplaneta americana reveal a comprehensive cockroach allergen profile.</title>
        <authorList>
            <person name="Wang L."/>
            <person name="Xiong Q."/>
            <person name="Saelim N."/>
            <person name="Wang L."/>
            <person name="Nong W."/>
            <person name="Wan A.T."/>
            <person name="Shi M."/>
            <person name="Liu X."/>
            <person name="Cao Q."/>
            <person name="Hui J.H.L."/>
            <person name="Sookrung N."/>
            <person name="Leung T.F."/>
            <person name="Tungtrongchitr A."/>
            <person name="Tsui S.K.W."/>
        </authorList>
    </citation>
    <scope>NUCLEOTIDE SEQUENCE [LARGE SCALE GENOMIC DNA]</scope>
    <source>
        <strain evidence="1">PWHHKU_190912</strain>
    </source>
</reference>
<comment type="caution">
    <text evidence="1">The sequence shown here is derived from an EMBL/GenBank/DDBJ whole genome shotgun (WGS) entry which is preliminary data.</text>
</comment>
<dbReference type="EMBL" id="JAJSOF020000033">
    <property type="protein sequence ID" value="KAJ4429595.1"/>
    <property type="molecule type" value="Genomic_DNA"/>
</dbReference>
<gene>
    <name evidence="1" type="ORF">ANN_21780</name>
</gene>
<proteinExistence type="predicted"/>
<accession>A0ABQ8S6N2</accession>
<name>A0ABQ8S6N2_PERAM</name>
<protein>
    <submittedName>
        <fullName evidence="1">Uncharacterized protein</fullName>
    </submittedName>
</protein>
<sequence>MLKVHTFSPVAFAGTIKLNLLTIWHMAWLLSAVNLAEDDERCSPAVTELGTVYILDPTIRFEIHADQPHEVDSEKKRIYDPTIPFYKDKYSLSHIDVIGLMVGARGKEENDDTFDEKKKKKKMMMIMMMIELSEDDGGDHRTPI</sequence>
<keyword evidence="2" id="KW-1185">Reference proteome</keyword>
<dbReference type="Proteomes" id="UP001148838">
    <property type="component" value="Unassembled WGS sequence"/>
</dbReference>
<evidence type="ECO:0000313" key="1">
    <source>
        <dbReference type="EMBL" id="KAJ4429595.1"/>
    </source>
</evidence>
<organism evidence="1 2">
    <name type="scientific">Periplaneta americana</name>
    <name type="common">American cockroach</name>
    <name type="synonym">Blatta americana</name>
    <dbReference type="NCBI Taxonomy" id="6978"/>
    <lineage>
        <taxon>Eukaryota</taxon>
        <taxon>Metazoa</taxon>
        <taxon>Ecdysozoa</taxon>
        <taxon>Arthropoda</taxon>
        <taxon>Hexapoda</taxon>
        <taxon>Insecta</taxon>
        <taxon>Pterygota</taxon>
        <taxon>Neoptera</taxon>
        <taxon>Polyneoptera</taxon>
        <taxon>Dictyoptera</taxon>
        <taxon>Blattodea</taxon>
        <taxon>Blattoidea</taxon>
        <taxon>Blattidae</taxon>
        <taxon>Blattinae</taxon>
        <taxon>Periplaneta</taxon>
    </lineage>
</organism>
<evidence type="ECO:0000313" key="2">
    <source>
        <dbReference type="Proteomes" id="UP001148838"/>
    </source>
</evidence>